<feature type="signal peptide" evidence="1">
    <location>
        <begin position="1"/>
        <end position="20"/>
    </location>
</feature>
<feature type="chain" id="PRO_5015776557" evidence="1">
    <location>
        <begin position="21"/>
        <end position="556"/>
    </location>
</feature>
<keyword evidence="1" id="KW-0732">Signal</keyword>
<sequence>MMQKLLFLTATVLSTLAAPAQKIQFQLTKSGIFQDEYKTSQIALTEEDGLGGFWIVRNYVGGIFSGAQGYYFEHYDKDMKLLKDGELQIKHPVSEKDATVFGVFMMNNSFHIIEMYYDLNAKLYKCVANSVDNIDLKVSKKTLFELSREEIKQAGSFSLNELFSLGNTRDYLLNNDGFFVAEIGQTEAGFFDFTRRVGTELFGSNAGSGLSVVVNNTKSAFTIVIDLKGKKEEAAKIFLFDAGLNQKFTRILTKENNKRKYFFQNVNVSDDGKAVYVLSKYYAEELKQKASGGKYVFELTKISGDSESMETADVEEHFVSCLKTITFDEKLFAIGFYSDLKDNRYKGVAYFEFDPATMKLVKSKFSPFTDQFITDKYGNATDKELKYLTFKDFRLTADKNIILNAEEAYITQTHDAMTGGNTTYFNFDDIVSVKLNTQGDLLWARNINKSQSTTEVNYFLSYSSAIYNDEVYFFINAAEKVRKISNNRIQFRQVGKNRSNLNIIRIDKNGDFDFQEILDDEQNEVPFMVSKGKFSGGNCFFLGRRGKDKQLLKVTL</sequence>
<evidence type="ECO:0000313" key="2">
    <source>
        <dbReference type="EMBL" id="AWI24993.1"/>
    </source>
</evidence>
<protein>
    <submittedName>
        <fullName evidence="2">Uncharacterized protein</fullName>
    </submittedName>
</protein>
<name>A0A2S1SF06_9FLAO</name>
<evidence type="ECO:0000256" key="1">
    <source>
        <dbReference type="SAM" id="SignalP"/>
    </source>
</evidence>
<proteinExistence type="predicted"/>
<dbReference type="AlphaFoldDB" id="A0A2S1SF06"/>
<evidence type="ECO:0000313" key="3">
    <source>
        <dbReference type="Proteomes" id="UP000244937"/>
    </source>
</evidence>
<organism evidence="2 3">
    <name type="scientific">Flavobacterium pallidum</name>
    <dbReference type="NCBI Taxonomy" id="2172098"/>
    <lineage>
        <taxon>Bacteria</taxon>
        <taxon>Pseudomonadati</taxon>
        <taxon>Bacteroidota</taxon>
        <taxon>Flavobacteriia</taxon>
        <taxon>Flavobacteriales</taxon>
        <taxon>Flavobacteriaceae</taxon>
        <taxon>Flavobacterium</taxon>
    </lineage>
</organism>
<dbReference type="RefSeq" id="WP_108902788.1">
    <property type="nucleotide sequence ID" value="NZ_CP029187.1"/>
</dbReference>
<accession>A0A2S1SF06</accession>
<keyword evidence="3" id="KW-1185">Reference proteome</keyword>
<dbReference type="EMBL" id="CP029187">
    <property type="protein sequence ID" value="AWI24993.1"/>
    <property type="molecule type" value="Genomic_DNA"/>
</dbReference>
<dbReference type="KEGG" id="fpal:HYN49_03285"/>
<dbReference type="Proteomes" id="UP000244937">
    <property type="component" value="Chromosome"/>
</dbReference>
<dbReference type="OrthoDB" id="1403331at2"/>
<reference evidence="2 3" key="1">
    <citation type="submission" date="2018-05" db="EMBL/GenBank/DDBJ databases">
        <title>Genome sequencing of Flavobacterium sp. HYN0049.</title>
        <authorList>
            <person name="Yi H."/>
            <person name="Baek C."/>
        </authorList>
    </citation>
    <scope>NUCLEOTIDE SEQUENCE [LARGE SCALE GENOMIC DNA]</scope>
    <source>
        <strain evidence="2 3">HYN0049</strain>
    </source>
</reference>
<gene>
    <name evidence="2" type="ORF">HYN49_03285</name>
</gene>